<organism evidence="1 2">
    <name type="scientific">Cetraspora pellucida</name>
    <dbReference type="NCBI Taxonomy" id="1433469"/>
    <lineage>
        <taxon>Eukaryota</taxon>
        <taxon>Fungi</taxon>
        <taxon>Fungi incertae sedis</taxon>
        <taxon>Mucoromycota</taxon>
        <taxon>Glomeromycotina</taxon>
        <taxon>Glomeromycetes</taxon>
        <taxon>Diversisporales</taxon>
        <taxon>Gigasporaceae</taxon>
        <taxon>Cetraspora</taxon>
    </lineage>
</organism>
<sequence>TLITSVILVTSATLLGKLLVVNKQVLLLLTDDSFNFCAKSL</sequence>
<accession>A0A9N9BXF2</accession>
<dbReference type="Proteomes" id="UP000789759">
    <property type="component" value="Unassembled WGS sequence"/>
</dbReference>
<gene>
    <name evidence="1" type="ORF">CPELLU_LOCUS6013</name>
</gene>
<keyword evidence="2" id="KW-1185">Reference proteome</keyword>
<proteinExistence type="predicted"/>
<feature type="non-terminal residue" evidence="1">
    <location>
        <position position="1"/>
    </location>
</feature>
<comment type="caution">
    <text evidence="1">The sequence shown here is derived from an EMBL/GenBank/DDBJ whole genome shotgun (WGS) entry which is preliminary data.</text>
</comment>
<protein>
    <submittedName>
        <fullName evidence="1">16315_t:CDS:1</fullName>
    </submittedName>
</protein>
<reference evidence="1" key="1">
    <citation type="submission" date="2021-06" db="EMBL/GenBank/DDBJ databases">
        <authorList>
            <person name="Kallberg Y."/>
            <person name="Tangrot J."/>
            <person name="Rosling A."/>
        </authorList>
    </citation>
    <scope>NUCLEOTIDE SEQUENCE</scope>
    <source>
        <strain evidence="1">FL966</strain>
    </source>
</reference>
<dbReference type="EMBL" id="CAJVQA010003628">
    <property type="protein sequence ID" value="CAG8579346.1"/>
    <property type="molecule type" value="Genomic_DNA"/>
</dbReference>
<dbReference type="AlphaFoldDB" id="A0A9N9BXF2"/>
<evidence type="ECO:0000313" key="1">
    <source>
        <dbReference type="EMBL" id="CAG8579346.1"/>
    </source>
</evidence>
<evidence type="ECO:0000313" key="2">
    <source>
        <dbReference type="Proteomes" id="UP000789759"/>
    </source>
</evidence>
<name>A0A9N9BXF2_9GLOM</name>